<reference evidence="2" key="1">
    <citation type="journal article" date="2012" name="PLoS ONE">
        <title>Gene sets for utilization of primary and secondary nutrition supplies in the distal gut of endangered iberian lynx.</title>
        <authorList>
            <person name="Alcaide M."/>
            <person name="Messina E."/>
            <person name="Richter M."/>
            <person name="Bargiela R."/>
            <person name="Peplies J."/>
            <person name="Huws S.A."/>
            <person name="Newbold C.J."/>
            <person name="Golyshin P.N."/>
            <person name="Simon M.A."/>
            <person name="Lopez G."/>
            <person name="Yakimov M.M."/>
            <person name="Ferrer M."/>
        </authorList>
    </citation>
    <scope>NUCLEOTIDE SEQUENCE</scope>
</reference>
<sequence length="278" mass="31720">MKKFFGPMFLCLLALTSVLIGCSDDDEEWQEQAYGYVQFKVLKAASAEKGAQTRGLDILEKLNDAKKIKVVMLYDGNSIIQTLPLNSYNTENAEFGLRSDKLELLAGNYQLIGYYLYDKLDKEIYADAPNNFQMKVIPGGLQVEKLYANAVKRGMVHFKLVKHGLPETRTEAYEAYPFSNIQSIDIYAKNLFTQEDTIIRKVKVKYIENLKDAYAECDTTVWLKAGSYQISAYHTYSDKSGKNTLEIASIPSSKTSSSKTMKRRRLRCPSSWMRRQNI</sequence>
<dbReference type="InterPro" id="IPR038711">
    <property type="entry name" value="LRR_N_sf"/>
</dbReference>
<organism evidence="2">
    <name type="scientific">gut metagenome</name>
    <dbReference type="NCBI Taxonomy" id="749906"/>
    <lineage>
        <taxon>unclassified sequences</taxon>
        <taxon>metagenomes</taxon>
        <taxon>organismal metagenomes</taxon>
    </lineage>
</organism>
<feature type="domain" description="DUF4458" evidence="1">
    <location>
        <begin position="35"/>
        <end position="140"/>
    </location>
</feature>
<proteinExistence type="predicted"/>
<dbReference type="CDD" id="cd13120">
    <property type="entry name" value="BF2867_like_N"/>
    <property type="match status" value="1"/>
</dbReference>
<dbReference type="Pfam" id="PF14660">
    <property type="entry name" value="DUF4458"/>
    <property type="match status" value="2"/>
</dbReference>
<protein>
    <submittedName>
        <fullName evidence="2">Leucine Rich repeat-containing domain protein</fullName>
    </submittedName>
</protein>
<name>J9H3T1_9ZZZZ</name>
<feature type="domain" description="DUF4458" evidence="1">
    <location>
        <begin position="154"/>
        <end position="248"/>
    </location>
</feature>
<dbReference type="EMBL" id="AMCI01000141">
    <property type="protein sequence ID" value="EJX10643.1"/>
    <property type="molecule type" value="Genomic_DNA"/>
</dbReference>
<evidence type="ECO:0000313" key="2">
    <source>
        <dbReference type="EMBL" id="EJX10643.1"/>
    </source>
</evidence>
<dbReference type="InterPro" id="IPR027899">
    <property type="entry name" value="DUF4458"/>
</dbReference>
<dbReference type="Gene3D" id="2.60.40.3540">
    <property type="entry name" value="Domain of unknown function DUF4458"/>
    <property type="match status" value="2"/>
</dbReference>
<dbReference type="PROSITE" id="PS51257">
    <property type="entry name" value="PROKAR_LIPOPROTEIN"/>
    <property type="match status" value="1"/>
</dbReference>
<dbReference type="AlphaFoldDB" id="J9H3T1"/>
<evidence type="ECO:0000259" key="1">
    <source>
        <dbReference type="Pfam" id="PF14660"/>
    </source>
</evidence>
<accession>J9H3T1</accession>
<gene>
    <name evidence="2" type="ORF">EVA_00795</name>
</gene>
<comment type="caution">
    <text evidence="2">The sequence shown here is derived from an EMBL/GenBank/DDBJ whole genome shotgun (WGS) entry which is preliminary data.</text>
</comment>